<dbReference type="AlphaFoldDB" id="A0A9N8DR79"/>
<feature type="compositionally biased region" description="Polar residues" evidence="1">
    <location>
        <begin position="581"/>
        <end position="590"/>
    </location>
</feature>
<feature type="transmembrane region" description="Helical" evidence="2">
    <location>
        <begin position="81"/>
        <end position="102"/>
    </location>
</feature>
<keyword evidence="2" id="KW-0472">Membrane</keyword>
<feature type="region of interest" description="Disordered" evidence="1">
    <location>
        <begin position="724"/>
        <end position="810"/>
    </location>
</feature>
<keyword evidence="4" id="KW-1185">Reference proteome</keyword>
<feature type="compositionally biased region" description="Acidic residues" evidence="1">
    <location>
        <begin position="403"/>
        <end position="413"/>
    </location>
</feature>
<feature type="region of interest" description="Disordered" evidence="1">
    <location>
        <begin position="362"/>
        <end position="428"/>
    </location>
</feature>
<feature type="compositionally biased region" description="Acidic residues" evidence="1">
    <location>
        <begin position="785"/>
        <end position="794"/>
    </location>
</feature>
<evidence type="ECO:0000313" key="4">
    <source>
        <dbReference type="Proteomes" id="UP001153069"/>
    </source>
</evidence>
<feature type="transmembrane region" description="Helical" evidence="2">
    <location>
        <begin position="50"/>
        <end position="75"/>
    </location>
</feature>
<evidence type="ECO:0000313" key="3">
    <source>
        <dbReference type="EMBL" id="CAB9507602.1"/>
    </source>
</evidence>
<feature type="compositionally biased region" description="Basic residues" evidence="1">
    <location>
        <begin position="329"/>
        <end position="344"/>
    </location>
</feature>
<comment type="caution">
    <text evidence="3">The sequence shown here is derived from an EMBL/GenBank/DDBJ whole genome shotgun (WGS) entry which is preliminary data.</text>
</comment>
<evidence type="ECO:0000256" key="1">
    <source>
        <dbReference type="SAM" id="MobiDB-lite"/>
    </source>
</evidence>
<feature type="transmembrane region" description="Helical" evidence="2">
    <location>
        <begin position="20"/>
        <end position="38"/>
    </location>
</feature>
<organism evidence="3 4">
    <name type="scientific">Seminavis robusta</name>
    <dbReference type="NCBI Taxonomy" id="568900"/>
    <lineage>
        <taxon>Eukaryota</taxon>
        <taxon>Sar</taxon>
        <taxon>Stramenopiles</taxon>
        <taxon>Ochrophyta</taxon>
        <taxon>Bacillariophyta</taxon>
        <taxon>Bacillariophyceae</taxon>
        <taxon>Bacillariophycidae</taxon>
        <taxon>Naviculales</taxon>
        <taxon>Naviculaceae</taxon>
        <taxon>Seminavis</taxon>
    </lineage>
</organism>
<feature type="compositionally biased region" description="Polar residues" evidence="1">
    <location>
        <begin position="552"/>
        <end position="562"/>
    </location>
</feature>
<keyword evidence="2" id="KW-1133">Transmembrane helix</keyword>
<feature type="compositionally biased region" description="Low complexity" evidence="1">
    <location>
        <begin position="301"/>
        <end position="320"/>
    </location>
</feature>
<feature type="compositionally biased region" description="Acidic residues" evidence="1">
    <location>
        <begin position="273"/>
        <end position="289"/>
    </location>
</feature>
<protein>
    <submittedName>
        <fullName evidence="3">Uncharacterized protein</fullName>
    </submittedName>
</protein>
<feature type="compositionally biased region" description="Basic residues" evidence="1">
    <location>
        <begin position="472"/>
        <end position="486"/>
    </location>
</feature>
<evidence type="ECO:0000256" key="2">
    <source>
        <dbReference type="SAM" id="Phobius"/>
    </source>
</evidence>
<dbReference type="OrthoDB" id="405906at2759"/>
<feature type="compositionally biased region" description="Polar residues" evidence="1">
    <location>
        <begin position="616"/>
        <end position="631"/>
    </location>
</feature>
<keyword evidence="2" id="KW-0812">Transmembrane</keyword>
<sequence>MSEALQVQLVEINPLNQSLFVFTVLASILTGSSLQWVVQQEQTRGKRVSQYNLIVVVASVTSLIQTVTCFVNVLMAPNHDFWFMAYIVFNWIFMTHSSVLLVSKKLSCTFQRPALAWRRLLWINYIMLPFSLFICVYWTVANSSYGQEEEGGYNWTQRAAAICEPLQIALWGLIEFCLSGAFIVKMWKFRWTAVERQGIAVLVLVGFCDIATVLFNLIIGDLPSTCIKGFVYCLRIRLEISVLSSMADAVRRKHHLARSGVDNQRVHHPQQGQDDDEEEEGLEGDDQDVESASNVDLGDGSTSSTTQHTLTKLSQSSLLSNANHSTTSSRRHAPSKKRRKRRKKESSFGGLVSSITLEEIDENSEVDFSSPHHSASEEGISSDRPPLVPRRSFSDDSDKSFSDDDDEAEDELADNLPPSSSSQQEDGDENWHISLQTLLSDLSSWSRNEDEDLEQRAPEDEEMALSLTSSLNHHRRRLSHHEHSRMHSSPGQITSTKNVERMMNHKVASAQQIQHKPCLLDLETSSPEGLESLVDAAAAAAIGEGSADNNKRTAGTTMNTATPDLEPQLGTYKGRGRDSLLRSSCGSDSLPQRPLRISSEVTLGTDDSDDNDSDKIQNNKANGSSTETTPAKTHRHSKVMLDQLEEDGNGSLCTCSASTTSSESPPSIPECFESPVEAAANSEGQGDHFVVKRSAASAVATTHTTTLDLEEQTVNCKNVDTHLPSSCSSDAGPHRPFRLSPDIEFGMNDNDDNDRTQNCPQRNRARRASIDSEPRYPLRWNSSDVLDDDSDYSDCEQPFPDSVVIEPPRV</sequence>
<accession>A0A9N8DR79</accession>
<feature type="transmembrane region" description="Helical" evidence="2">
    <location>
        <begin position="168"/>
        <end position="187"/>
    </location>
</feature>
<gene>
    <name evidence="3" type="ORF">SEMRO_313_G114730.1</name>
</gene>
<feature type="transmembrane region" description="Helical" evidence="2">
    <location>
        <begin position="199"/>
        <end position="219"/>
    </location>
</feature>
<feature type="region of interest" description="Disordered" evidence="1">
    <location>
        <begin position="472"/>
        <end position="493"/>
    </location>
</feature>
<reference evidence="3" key="1">
    <citation type="submission" date="2020-06" db="EMBL/GenBank/DDBJ databases">
        <authorList>
            <consortium name="Plant Systems Biology data submission"/>
        </authorList>
    </citation>
    <scope>NUCLEOTIDE SEQUENCE</scope>
    <source>
        <strain evidence="3">D6</strain>
    </source>
</reference>
<feature type="compositionally biased region" description="Basic and acidic residues" evidence="1">
    <location>
        <begin position="392"/>
        <end position="402"/>
    </location>
</feature>
<dbReference type="Proteomes" id="UP001153069">
    <property type="component" value="Unassembled WGS sequence"/>
</dbReference>
<dbReference type="EMBL" id="CAICTM010000312">
    <property type="protein sequence ID" value="CAB9507602.1"/>
    <property type="molecule type" value="Genomic_DNA"/>
</dbReference>
<feature type="region of interest" description="Disordered" evidence="1">
    <location>
        <begin position="545"/>
        <end position="636"/>
    </location>
</feature>
<name>A0A9N8DR79_9STRA</name>
<proteinExistence type="predicted"/>
<feature type="transmembrane region" description="Helical" evidence="2">
    <location>
        <begin position="122"/>
        <end position="140"/>
    </location>
</feature>
<feature type="region of interest" description="Disordered" evidence="1">
    <location>
        <begin position="258"/>
        <end position="350"/>
    </location>
</feature>